<feature type="domain" description="Glutamate-ammonia ligase adenylyltransferase repeated" evidence="8">
    <location>
        <begin position="556"/>
        <end position="797"/>
    </location>
</feature>
<evidence type="ECO:0000256" key="7">
    <source>
        <dbReference type="HAMAP-Rule" id="MF_00802"/>
    </source>
</evidence>
<comment type="catalytic activity">
    <reaction evidence="7">
        <text>[glutamine synthetase]-L-tyrosine + ATP = [glutamine synthetase]-O(4)-(5'-adenylyl)-L-tyrosine + diphosphate</text>
        <dbReference type="Rhea" id="RHEA:18589"/>
        <dbReference type="Rhea" id="RHEA-COMP:10660"/>
        <dbReference type="Rhea" id="RHEA-COMP:10661"/>
        <dbReference type="ChEBI" id="CHEBI:30616"/>
        <dbReference type="ChEBI" id="CHEBI:33019"/>
        <dbReference type="ChEBI" id="CHEBI:46858"/>
        <dbReference type="ChEBI" id="CHEBI:83624"/>
        <dbReference type="EC" id="2.7.7.42"/>
    </reaction>
</comment>
<dbReference type="GO" id="GO:0047388">
    <property type="term" value="F:[glutamine synthetase]-adenylyl-L-tyrosine phosphorylase activity"/>
    <property type="evidence" value="ECO:0007669"/>
    <property type="project" value="UniProtKB-EC"/>
</dbReference>
<keyword evidence="5 7" id="KW-0460">Magnesium</keyword>
<evidence type="ECO:0000256" key="2">
    <source>
        <dbReference type="ARBA" id="ARBA00022695"/>
    </source>
</evidence>
<dbReference type="PANTHER" id="PTHR30621">
    <property type="entry name" value="GLUTAMINE SYNTHETASE ADENYLYLTRANSFERASE"/>
    <property type="match status" value="1"/>
</dbReference>
<reference evidence="10 11" key="1">
    <citation type="submission" date="2018-01" db="EMBL/GenBank/DDBJ databases">
        <title>Saezia sanguinis gen. nov., sp. nov., in the order Burkholderiales isolated from human blood.</title>
        <authorList>
            <person name="Medina-Pascual M.J."/>
            <person name="Valdezate S."/>
            <person name="Monzon S."/>
            <person name="Cuesta I."/>
            <person name="Carrasco G."/>
            <person name="Villalon P."/>
            <person name="Saez-Nieto J.A."/>
        </authorList>
    </citation>
    <scope>NUCLEOTIDE SEQUENCE [LARGE SCALE GENOMIC DNA]</scope>
    <source>
        <strain evidence="10 11">CNM695-12</strain>
    </source>
</reference>
<dbReference type="EC" id="2.7.7.89" evidence="7"/>
<evidence type="ECO:0000313" key="10">
    <source>
        <dbReference type="EMBL" id="RUS67038.1"/>
    </source>
</evidence>
<keyword evidence="1 7" id="KW-0808">Transferase</keyword>
<dbReference type="CDD" id="cd05401">
    <property type="entry name" value="NT_GlnE_GlnD_like"/>
    <property type="match status" value="2"/>
</dbReference>
<evidence type="ECO:0000259" key="8">
    <source>
        <dbReference type="Pfam" id="PF03710"/>
    </source>
</evidence>
<dbReference type="GO" id="GO:0005829">
    <property type="term" value="C:cytosol"/>
    <property type="evidence" value="ECO:0007669"/>
    <property type="project" value="TreeGrafter"/>
</dbReference>
<proteinExistence type="inferred from homology"/>
<dbReference type="EMBL" id="PQSP01000002">
    <property type="protein sequence ID" value="RUS67038.1"/>
    <property type="molecule type" value="Genomic_DNA"/>
</dbReference>
<dbReference type="Pfam" id="PF08335">
    <property type="entry name" value="GlnD_UR_UTase"/>
    <property type="match status" value="2"/>
</dbReference>
<dbReference type="SUPFAM" id="SSF81301">
    <property type="entry name" value="Nucleotidyltransferase"/>
    <property type="match status" value="2"/>
</dbReference>
<evidence type="ECO:0000313" key="11">
    <source>
        <dbReference type="Proteomes" id="UP000286947"/>
    </source>
</evidence>
<dbReference type="GO" id="GO:0005524">
    <property type="term" value="F:ATP binding"/>
    <property type="evidence" value="ECO:0007669"/>
    <property type="project" value="UniProtKB-UniRule"/>
</dbReference>
<dbReference type="Proteomes" id="UP000286947">
    <property type="component" value="Unassembled WGS sequence"/>
</dbReference>
<keyword evidence="4 7" id="KW-0067">ATP-binding</keyword>
<keyword evidence="11" id="KW-1185">Reference proteome</keyword>
<dbReference type="PANTHER" id="PTHR30621:SF0">
    <property type="entry name" value="BIFUNCTIONAL GLUTAMINE SYNTHETASE ADENYLYLTRANSFERASE_ADENYLYL-REMOVING ENZYME"/>
    <property type="match status" value="1"/>
</dbReference>
<evidence type="ECO:0000256" key="1">
    <source>
        <dbReference type="ARBA" id="ARBA00022679"/>
    </source>
</evidence>
<evidence type="ECO:0000256" key="5">
    <source>
        <dbReference type="ARBA" id="ARBA00022842"/>
    </source>
</evidence>
<dbReference type="GO" id="GO:0008882">
    <property type="term" value="F:[glutamate-ammonia-ligase] adenylyltransferase activity"/>
    <property type="evidence" value="ECO:0007669"/>
    <property type="project" value="UniProtKB-UniRule"/>
</dbReference>
<comment type="caution">
    <text evidence="10">The sequence shown here is derived from an EMBL/GenBank/DDBJ whole genome shotgun (WGS) entry which is preliminary data.</text>
</comment>
<sequence length="946" mass="107266">MQLETDSAFPSSLSDTVQDAPDSRLMMIDAQADYSRFVQRIRRRYGYELGLLSPGVPHAQSIREVISKLQDAGNALPVALRIARQLVLERLVVMDVEHHVPLTDVTHTMTDLAEVMMDVALGQAHEELDAQYGAPLCADGSRCAFWVIGMGKLGGRELNVSSDIDLVYVYEEDGHTAGIESDPKYTQRSNHEYFAYLAKRLYALIGETTEHGFVFRMDLALRPNGESGPPAVSLPMLKTYFHMQGREWERFAWMKGRVIASLGDPLQSKESKLWEIVQPFVFRRYLDYSLLDALRQTHQKIRQHAVQRAAGRPERANDVKLSRGGIREIEFIVQLFQVIRGGQYPEIRTRSTLQALDRLRDAGLLSAERASQLQQAYIFLRRLEHRIQYLDDQQTHILPERDDDLCWIASSMDMVVGQEHDMGCFAGLFSVLGQSRECIAAEFDDLLQLNDQMVDGVCASGNCSAPAAMLGAEAFEAMLPPALQERVHNWASSSRMRDLKDSTKNNLTYLILRTAQWLVDGMITETAALRFIDWLDTILRRESYQVLLLERPLIHQRVLRLQGMARWAAQYLARYPGVIDELASAKVYKERFDGEAYELELQIRRQALQESGEEDEEALLNMLRRAHHAELFRTLTRDVEGYLTVEQVADDLSLLADITLKIALNWCWEFLSKRHQAHPNLAVIAYGKLGGKELGYGSDLDIVFIYDDEHERANEIYGAYARKLIQWLTIKTAEGDLFEIDTALRPNGNSGLLVTSVESFESYQLGRGSNTAWTWEHQALTRARCVVGSPELISRFDVVRHQVLSARRDAVALREEILKMREKVRQAHPVRGGKIDVKHSAGGMLDIEFCVQYLILAYACDYPQLEDDVGNIALLLRAEQAGLLSVPFGQQASDSYRLLRQIQHRSRLDDASVLSDEQLHAACEAGVRLWHQVFEGGHNANLSHDI</sequence>
<organism evidence="10 11">
    <name type="scientific">Saezia sanguinis</name>
    <dbReference type="NCBI Taxonomy" id="1965230"/>
    <lineage>
        <taxon>Bacteria</taxon>
        <taxon>Pseudomonadati</taxon>
        <taxon>Pseudomonadota</taxon>
        <taxon>Betaproteobacteria</taxon>
        <taxon>Burkholderiales</taxon>
        <taxon>Saeziaceae</taxon>
        <taxon>Saezia</taxon>
    </lineage>
</organism>
<comment type="similarity">
    <text evidence="7">Belongs to the GlnE family.</text>
</comment>
<protein>
    <recommendedName>
        <fullName evidence="7">Bifunctional glutamine synthetase adenylyltransferase/adenylyl-removing enzyme</fullName>
    </recommendedName>
    <alternativeName>
        <fullName evidence="7">ATP:glutamine synthetase adenylyltransferase</fullName>
    </alternativeName>
    <alternativeName>
        <fullName evidence="7">ATase</fullName>
    </alternativeName>
    <domain>
        <recommendedName>
            <fullName evidence="7">Glutamine synthetase adenylyl-L-tyrosine phosphorylase</fullName>
            <ecNumber evidence="7">2.7.7.89</ecNumber>
        </recommendedName>
        <alternativeName>
            <fullName evidence="7">Adenylyl removase</fullName>
            <shortName evidence="7">AR</shortName>
            <shortName evidence="7">AT-N</shortName>
        </alternativeName>
    </domain>
    <domain>
        <recommendedName>
            <fullName evidence="7">Glutamine synthetase adenylyl transferase</fullName>
            <ecNumber evidence="7">2.7.7.42</ecNumber>
        </recommendedName>
        <alternativeName>
            <fullName evidence="7">Adenylyl transferase</fullName>
            <shortName evidence="7">AT</shortName>
            <shortName evidence="7">AT-C</shortName>
        </alternativeName>
    </domain>
</protein>
<dbReference type="HAMAP" id="MF_00802">
    <property type="entry name" value="GlnE"/>
    <property type="match status" value="1"/>
</dbReference>
<keyword evidence="3 7" id="KW-0547">Nucleotide-binding</keyword>
<evidence type="ECO:0000259" key="9">
    <source>
        <dbReference type="Pfam" id="PF08335"/>
    </source>
</evidence>
<comment type="cofactor">
    <cofactor evidence="7">
        <name>Mg(2+)</name>
        <dbReference type="ChEBI" id="CHEBI:18420"/>
    </cofactor>
</comment>
<evidence type="ECO:0000256" key="3">
    <source>
        <dbReference type="ARBA" id="ARBA00022741"/>
    </source>
</evidence>
<keyword evidence="6 7" id="KW-0511">Multifunctional enzyme</keyword>
<evidence type="ECO:0000256" key="6">
    <source>
        <dbReference type="ARBA" id="ARBA00023268"/>
    </source>
</evidence>
<dbReference type="SUPFAM" id="SSF81593">
    <property type="entry name" value="Nucleotidyltransferase substrate binding subunit/domain"/>
    <property type="match status" value="2"/>
</dbReference>
<feature type="region of interest" description="Adenylyl transferase" evidence="7">
    <location>
        <begin position="460"/>
        <end position="946"/>
    </location>
</feature>
<dbReference type="EC" id="2.7.7.42" evidence="7"/>
<dbReference type="GO" id="GO:0000820">
    <property type="term" value="P:regulation of glutamine family amino acid metabolic process"/>
    <property type="evidence" value="ECO:0007669"/>
    <property type="project" value="UniProtKB-UniRule"/>
</dbReference>
<dbReference type="Pfam" id="PF03710">
    <property type="entry name" value="GlnE"/>
    <property type="match status" value="2"/>
</dbReference>
<dbReference type="GO" id="GO:0000287">
    <property type="term" value="F:magnesium ion binding"/>
    <property type="evidence" value="ECO:0007669"/>
    <property type="project" value="UniProtKB-UniRule"/>
</dbReference>
<comment type="function">
    <text evidence="7">Involved in the regulation of glutamine synthetase GlnA, a key enzyme in the process to assimilate ammonia. When cellular nitrogen levels are high, the C-terminal adenylyl transferase (AT) inactivates GlnA by covalent transfer of an adenylyl group from ATP to specific tyrosine residue of GlnA, thus reducing its activity. Conversely, when nitrogen levels are low, the N-terminal adenylyl removase (AR) activates GlnA by removing the adenylyl group by phosphorolysis, increasing its activity. The regulatory region of GlnE binds the signal transduction protein PII (GlnB) which indicates the nitrogen status of the cell.</text>
</comment>
<accession>A0A433SE72</accession>
<comment type="catalytic activity">
    <reaction evidence="7">
        <text>[glutamine synthetase]-O(4)-(5'-adenylyl)-L-tyrosine + phosphate = [glutamine synthetase]-L-tyrosine + ADP</text>
        <dbReference type="Rhea" id="RHEA:43716"/>
        <dbReference type="Rhea" id="RHEA-COMP:10660"/>
        <dbReference type="Rhea" id="RHEA-COMP:10661"/>
        <dbReference type="ChEBI" id="CHEBI:43474"/>
        <dbReference type="ChEBI" id="CHEBI:46858"/>
        <dbReference type="ChEBI" id="CHEBI:83624"/>
        <dbReference type="ChEBI" id="CHEBI:456216"/>
        <dbReference type="EC" id="2.7.7.89"/>
    </reaction>
</comment>
<dbReference type="InterPro" id="IPR043519">
    <property type="entry name" value="NT_sf"/>
</dbReference>
<feature type="domain" description="PII-uridylyltransferase/Glutamine-synthetase adenylyltransferase" evidence="9">
    <location>
        <begin position="821"/>
        <end position="907"/>
    </location>
</feature>
<dbReference type="NCBIfam" id="NF008292">
    <property type="entry name" value="PRK11072.1"/>
    <property type="match status" value="1"/>
</dbReference>
<dbReference type="AlphaFoldDB" id="A0A433SE72"/>
<dbReference type="RefSeq" id="WP_239442048.1">
    <property type="nucleotide sequence ID" value="NZ_PQSP01000002.1"/>
</dbReference>
<dbReference type="Gene3D" id="3.30.460.10">
    <property type="entry name" value="Beta Polymerase, domain 2"/>
    <property type="match status" value="2"/>
</dbReference>
<feature type="domain" description="Glutamate-ammonia ligase adenylyltransferase repeated" evidence="8">
    <location>
        <begin position="60"/>
        <end position="264"/>
    </location>
</feature>
<feature type="region of interest" description="Adenylyl removase" evidence="7">
    <location>
        <begin position="1"/>
        <end position="453"/>
    </location>
</feature>
<keyword evidence="2 7" id="KW-0548">Nucleotidyltransferase</keyword>
<dbReference type="Gene3D" id="1.20.120.330">
    <property type="entry name" value="Nucleotidyltransferases domain 2"/>
    <property type="match status" value="2"/>
</dbReference>
<evidence type="ECO:0000256" key="4">
    <source>
        <dbReference type="ARBA" id="ARBA00022840"/>
    </source>
</evidence>
<feature type="domain" description="PII-uridylyltransferase/Glutamine-synthetase adenylyltransferase" evidence="9">
    <location>
        <begin position="299"/>
        <end position="415"/>
    </location>
</feature>
<dbReference type="InterPro" id="IPR023057">
    <property type="entry name" value="GlnE"/>
</dbReference>
<dbReference type="InterPro" id="IPR005190">
    <property type="entry name" value="GlnE_rpt_dom"/>
</dbReference>
<gene>
    <name evidence="7 10" type="primary">glnE</name>
    <name evidence="10" type="ORF">CUZ56_00976</name>
</gene>
<dbReference type="InterPro" id="IPR013546">
    <property type="entry name" value="PII_UdlTrfase/GS_AdlTrfase"/>
</dbReference>
<name>A0A433SE72_9BURK</name>
<dbReference type="Gene3D" id="1.20.120.1510">
    <property type="match status" value="1"/>
</dbReference>